<keyword evidence="2" id="KW-1133">Transmembrane helix</keyword>
<dbReference type="RefSeq" id="XP_033391095.1">
    <property type="nucleotide sequence ID" value="XM_033538546.1"/>
</dbReference>
<organism evidence="3 4">
    <name type="scientific">Aplosporella prunicola CBS 121167</name>
    <dbReference type="NCBI Taxonomy" id="1176127"/>
    <lineage>
        <taxon>Eukaryota</taxon>
        <taxon>Fungi</taxon>
        <taxon>Dikarya</taxon>
        <taxon>Ascomycota</taxon>
        <taxon>Pezizomycotina</taxon>
        <taxon>Dothideomycetes</taxon>
        <taxon>Dothideomycetes incertae sedis</taxon>
        <taxon>Botryosphaeriales</taxon>
        <taxon>Aplosporellaceae</taxon>
        <taxon>Aplosporella</taxon>
    </lineage>
</organism>
<dbReference type="EMBL" id="ML995592">
    <property type="protein sequence ID" value="KAF2135377.1"/>
    <property type="molecule type" value="Genomic_DNA"/>
</dbReference>
<protein>
    <recommendedName>
        <fullName evidence="5">Ring-like domain-containing protein</fullName>
    </recommendedName>
</protein>
<evidence type="ECO:0000256" key="1">
    <source>
        <dbReference type="SAM" id="MobiDB-lite"/>
    </source>
</evidence>
<accession>A0A6A6AX62</accession>
<name>A0A6A6AX62_9PEZI</name>
<keyword evidence="4" id="KW-1185">Reference proteome</keyword>
<evidence type="ECO:0000313" key="4">
    <source>
        <dbReference type="Proteomes" id="UP000799438"/>
    </source>
</evidence>
<proteinExistence type="predicted"/>
<dbReference type="GeneID" id="54296042"/>
<sequence length="444" mass="48597">MLEYFTYKKFKNNRDKKKAAQVDATPPKSPILNSAATPKSPILNDEDEAFLERITSEEAPPPLPKRPDVTPNNGQRTKSKDAQTALMDGADQIPLPTSPPATPGDAQALEEKNNKKRVGYWSFVTDIPKRAKSKRQTQAATDLAAAAETVKKGESAIPKVAVTTNEGEVQKEEQDLTAVLDQLNLAAVNNRVFSFSKESQELLEKFKQVLKDLVNGAPHAYDDLEKLLKNSDDQLSKMYGSLPPFLQNLVKQLPTKMTAALAPELLAATAEKPGFDASHLNEGDARGGDKKKKKKSNWTRVPPLKKLVSEQGAVAAMLRSILNFLKLRFPALVSGTNVLMSLAVFLLLFVFWYCHKRGREVRLAKEAEAHSAASSQSNLNKSASSSDVDETILTPGARNARSTEPPITIHESPATEDYSGATVRDLPSVLDLPDPKTVPLPKEK</sequence>
<evidence type="ECO:0000256" key="2">
    <source>
        <dbReference type="SAM" id="Phobius"/>
    </source>
</evidence>
<evidence type="ECO:0000313" key="3">
    <source>
        <dbReference type="EMBL" id="KAF2135377.1"/>
    </source>
</evidence>
<feature type="compositionally biased region" description="Basic and acidic residues" evidence="1">
    <location>
        <begin position="279"/>
        <end position="288"/>
    </location>
</feature>
<dbReference type="AlphaFoldDB" id="A0A6A6AX62"/>
<gene>
    <name evidence="3" type="ORF">K452DRAFT_260764</name>
</gene>
<keyword evidence="2" id="KW-0812">Transmembrane</keyword>
<feature type="region of interest" description="Disordered" evidence="1">
    <location>
        <begin position="13"/>
        <end position="113"/>
    </location>
</feature>
<feature type="transmembrane region" description="Helical" evidence="2">
    <location>
        <begin position="329"/>
        <end position="353"/>
    </location>
</feature>
<feature type="region of interest" description="Disordered" evidence="1">
    <location>
        <begin position="371"/>
        <end position="444"/>
    </location>
</feature>
<keyword evidence="2" id="KW-0472">Membrane</keyword>
<dbReference type="OrthoDB" id="5398191at2759"/>
<evidence type="ECO:0008006" key="5">
    <source>
        <dbReference type="Google" id="ProtNLM"/>
    </source>
</evidence>
<feature type="region of interest" description="Disordered" evidence="1">
    <location>
        <begin position="277"/>
        <end position="298"/>
    </location>
</feature>
<reference evidence="3" key="1">
    <citation type="journal article" date="2020" name="Stud. Mycol.">
        <title>101 Dothideomycetes genomes: a test case for predicting lifestyles and emergence of pathogens.</title>
        <authorList>
            <person name="Haridas S."/>
            <person name="Albert R."/>
            <person name="Binder M."/>
            <person name="Bloem J."/>
            <person name="Labutti K."/>
            <person name="Salamov A."/>
            <person name="Andreopoulos B."/>
            <person name="Baker S."/>
            <person name="Barry K."/>
            <person name="Bills G."/>
            <person name="Bluhm B."/>
            <person name="Cannon C."/>
            <person name="Castanera R."/>
            <person name="Culley D."/>
            <person name="Daum C."/>
            <person name="Ezra D."/>
            <person name="Gonzalez J."/>
            <person name="Henrissat B."/>
            <person name="Kuo A."/>
            <person name="Liang C."/>
            <person name="Lipzen A."/>
            <person name="Lutzoni F."/>
            <person name="Magnuson J."/>
            <person name="Mondo S."/>
            <person name="Nolan M."/>
            <person name="Ohm R."/>
            <person name="Pangilinan J."/>
            <person name="Park H.-J."/>
            <person name="Ramirez L."/>
            <person name="Alfaro M."/>
            <person name="Sun H."/>
            <person name="Tritt A."/>
            <person name="Yoshinaga Y."/>
            <person name="Zwiers L.-H."/>
            <person name="Turgeon B."/>
            <person name="Goodwin S."/>
            <person name="Spatafora J."/>
            <person name="Crous P."/>
            <person name="Grigoriev I."/>
        </authorList>
    </citation>
    <scope>NUCLEOTIDE SEQUENCE</scope>
    <source>
        <strain evidence="3">CBS 121167</strain>
    </source>
</reference>
<feature type="compositionally biased region" description="Low complexity" evidence="1">
    <location>
        <begin position="371"/>
        <end position="386"/>
    </location>
</feature>
<dbReference type="Proteomes" id="UP000799438">
    <property type="component" value="Unassembled WGS sequence"/>
</dbReference>